<protein>
    <submittedName>
        <fullName evidence="3">Septum formation initiator family protein</fullName>
    </submittedName>
</protein>
<keyword evidence="2" id="KW-0812">Transmembrane</keyword>
<dbReference type="Pfam" id="PF04977">
    <property type="entry name" value="DivIC"/>
    <property type="match status" value="1"/>
</dbReference>
<feature type="compositionally biased region" description="Low complexity" evidence="1">
    <location>
        <begin position="18"/>
        <end position="37"/>
    </location>
</feature>
<proteinExistence type="predicted"/>
<accession>A0A7K1FF97</accession>
<reference evidence="3 4" key="1">
    <citation type="submission" date="2019-11" db="EMBL/GenBank/DDBJ databases">
        <authorList>
            <person name="Jiang L.-Q."/>
        </authorList>
    </citation>
    <scope>NUCLEOTIDE SEQUENCE [LARGE SCALE GENOMIC DNA]</scope>
    <source>
        <strain evidence="3 4">YIM 132087</strain>
    </source>
</reference>
<gene>
    <name evidence="3" type="ORF">GIS00_02335</name>
</gene>
<keyword evidence="2" id="KW-1133">Transmembrane helix</keyword>
<organism evidence="3 4">
    <name type="scientific">Nakamurella alba</name>
    <dbReference type="NCBI Taxonomy" id="2665158"/>
    <lineage>
        <taxon>Bacteria</taxon>
        <taxon>Bacillati</taxon>
        <taxon>Actinomycetota</taxon>
        <taxon>Actinomycetes</taxon>
        <taxon>Nakamurellales</taxon>
        <taxon>Nakamurellaceae</taxon>
        <taxon>Nakamurella</taxon>
    </lineage>
</organism>
<dbReference type="EMBL" id="WLYK01000001">
    <property type="protein sequence ID" value="MTD12782.1"/>
    <property type="molecule type" value="Genomic_DNA"/>
</dbReference>
<dbReference type="InterPro" id="IPR007060">
    <property type="entry name" value="FtsL/DivIC"/>
</dbReference>
<name>A0A7K1FF97_9ACTN</name>
<sequence>MSRPVSGRPGSAPAGSTAARRAVRGPAAGGVAEAPRPTRSRVARQAAALGLVLCTVALLIAFPLRTYLAQRDQLRSEQAEEQALRDQLADLQGQAAALQDPDYIKAEARARLQYVMPGDTVYVVQAPEPTVAGSPGTAVVEESSPWYSDLYDTLSTPTG</sequence>
<keyword evidence="2" id="KW-0472">Membrane</keyword>
<evidence type="ECO:0000256" key="1">
    <source>
        <dbReference type="SAM" id="MobiDB-lite"/>
    </source>
</evidence>
<dbReference type="RefSeq" id="WP_154766778.1">
    <property type="nucleotide sequence ID" value="NZ_WLYK01000001.1"/>
</dbReference>
<comment type="caution">
    <text evidence="3">The sequence shown here is derived from an EMBL/GenBank/DDBJ whole genome shotgun (WGS) entry which is preliminary data.</text>
</comment>
<feature type="region of interest" description="Disordered" evidence="1">
    <location>
        <begin position="1"/>
        <end position="39"/>
    </location>
</feature>
<dbReference type="Proteomes" id="UP000460221">
    <property type="component" value="Unassembled WGS sequence"/>
</dbReference>
<feature type="transmembrane region" description="Helical" evidence="2">
    <location>
        <begin position="46"/>
        <end position="68"/>
    </location>
</feature>
<keyword evidence="4" id="KW-1185">Reference proteome</keyword>
<evidence type="ECO:0000256" key="2">
    <source>
        <dbReference type="SAM" id="Phobius"/>
    </source>
</evidence>
<evidence type="ECO:0000313" key="4">
    <source>
        <dbReference type="Proteomes" id="UP000460221"/>
    </source>
</evidence>
<dbReference type="AlphaFoldDB" id="A0A7K1FF97"/>
<evidence type="ECO:0000313" key="3">
    <source>
        <dbReference type="EMBL" id="MTD12782.1"/>
    </source>
</evidence>